<dbReference type="InterPro" id="IPR028082">
    <property type="entry name" value="Peripla_BP_I"/>
</dbReference>
<evidence type="ECO:0000256" key="2">
    <source>
        <dbReference type="ARBA" id="ARBA00007242"/>
    </source>
</evidence>
<evidence type="ECO:0000256" key="1">
    <source>
        <dbReference type="ARBA" id="ARBA00004651"/>
    </source>
</evidence>
<dbReference type="InterPro" id="IPR011500">
    <property type="entry name" value="GPCR_3_9-Cys_dom"/>
</dbReference>
<evidence type="ECO:0000256" key="10">
    <source>
        <dbReference type="ARBA" id="ARBA00023180"/>
    </source>
</evidence>
<keyword evidence="7" id="KW-0297">G-protein coupled receptor</keyword>
<dbReference type="Pfam" id="PF07562">
    <property type="entry name" value="NCD3G"/>
    <property type="match status" value="1"/>
</dbReference>
<keyword evidence="9" id="KW-0675">Receptor</keyword>
<dbReference type="SUPFAM" id="SSF53822">
    <property type="entry name" value="Periplasmic binding protein-like I"/>
    <property type="match status" value="1"/>
</dbReference>
<feature type="transmembrane region" description="Helical" evidence="12">
    <location>
        <begin position="708"/>
        <end position="731"/>
    </location>
</feature>
<evidence type="ECO:0000256" key="7">
    <source>
        <dbReference type="ARBA" id="ARBA00023040"/>
    </source>
</evidence>
<dbReference type="SUPFAM" id="SSF57184">
    <property type="entry name" value="Growth factor receptor domain"/>
    <property type="match status" value="1"/>
</dbReference>
<dbReference type="PANTHER" id="PTHR24061">
    <property type="entry name" value="CALCIUM-SENSING RECEPTOR-RELATED"/>
    <property type="match status" value="1"/>
</dbReference>
<keyword evidence="8 12" id="KW-0472">Membrane</keyword>
<feature type="transmembrane region" description="Helical" evidence="12">
    <location>
        <begin position="664"/>
        <end position="688"/>
    </location>
</feature>
<dbReference type="InterPro" id="IPR000337">
    <property type="entry name" value="GPCR_3"/>
</dbReference>
<dbReference type="FunFam" id="2.10.50.30:FF:000002">
    <property type="entry name" value="Vomeronasal 2 receptor, h1"/>
    <property type="match status" value="1"/>
</dbReference>
<dbReference type="InterPro" id="IPR000068">
    <property type="entry name" value="GPCR_3_Ca_sens_rcpt-rel"/>
</dbReference>
<dbReference type="Gene3D" id="3.40.50.2300">
    <property type="match status" value="2"/>
</dbReference>
<dbReference type="InterPro" id="IPR017978">
    <property type="entry name" value="GPCR_3_C"/>
</dbReference>
<gene>
    <name evidence="16" type="primary">LOC113428124</name>
</gene>
<evidence type="ECO:0000256" key="5">
    <source>
        <dbReference type="ARBA" id="ARBA00022729"/>
    </source>
</evidence>
<feature type="signal peptide" evidence="13">
    <location>
        <begin position="1"/>
        <end position="17"/>
    </location>
</feature>
<dbReference type="PRINTS" id="PR00248">
    <property type="entry name" value="GPCRMGR"/>
</dbReference>
<keyword evidence="11" id="KW-0807">Transducer</keyword>
<evidence type="ECO:0000256" key="3">
    <source>
        <dbReference type="ARBA" id="ARBA00022475"/>
    </source>
</evidence>
<feature type="transmembrane region" description="Helical" evidence="12">
    <location>
        <begin position="751"/>
        <end position="775"/>
    </location>
</feature>
<feature type="chain" id="PRO_5026684519" evidence="13">
    <location>
        <begin position="18"/>
        <end position="856"/>
    </location>
</feature>
<feature type="transmembrane region" description="Helical" evidence="12">
    <location>
        <begin position="630"/>
        <end position="652"/>
    </location>
</feature>
<organism evidence="15 16">
    <name type="scientific">Notechis scutatus</name>
    <name type="common">mainland tiger snake</name>
    <dbReference type="NCBI Taxonomy" id="8663"/>
    <lineage>
        <taxon>Eukaryota</taxon>
        <taxon>Metazoa</taxon>
        <taxon>Chordata</taxon>
        <taxon>Craniata</taxon>
        <taxon>Vertebrata</taxon>
        <taxon>Euteleostomi</taxon>
        <taxon>Lepidosauria</taxon>
        <taxon>Squamata</taxon>
        <taxon>Bifurcata</taxon>
        <taxon>Unidentata</taxon>
        <taxon>Episquamata</taxon>
        <taxon>Toxicofera</taxon>
        <taxon>Serpentes</taxon>
        <taxon>Colubroidea</taxon>
        <taxon>Elapidae</taxon>
        <taxon>Hydrophiinae</taxon>
        <taxon>Notechis</taxon>
    </lineage>
</organism>
<evidence type="ECO:0000256" key="12">
    <source>
        <dbReference type="SAM" id="Phobius"/>
    </source>
</evidence>
<dbReference type="RefSeq" id="XP_026546465.1">
    <property type="nucleotide sequence ID" value="XM_026690680.1"/>
</dbReference>
<keyword evidence="6 12" id="KW-1133">Transmembrane helix</keyword>
<feature type="transmembrane region" description="Helical" evidence="12">
    <location>
        <begin position="787"/>
        <end position="807"/>
    </location>
</feature>
<evidence type="ECO:0000259" key="14">
    <source>
        <dbReference type="PROSITE" id="PS50259"/>
    </source>
</evidence>
<comment type="similarity">
    <text evidence="2">Belongs to the G-protein coupled receptor 3 family.</text>
</comment>
<keyword evidence="15" id="KW-1185">Reference proteome</keyword>
<dbReference type="Gene3D" id="2.10.50.30">
    <property type="entry name" value="GPCR, family 3, nine cysteines domain"/>
    <property type="match status" value="1"/>
</dbReference>
<name>A0A6J1VTP8_9SAUR</name>
<feature type="domain" description="G-protein coupled receptors family 3 profile" evidence="14">
    <location>
        <begin position="593"/>
        <end position="856"/>
    </location>
</feature>
<keyword evidence="3" id="KW-1003">Cell membrane</keyword>
<evidence type="ECO:0000256" key="13">
    <source>
        <dbReference type="SAM" id="SignalP"/>
    </source>
</evidence>
<keyword evidence="4 12" id="KW-0812">Transmembrane</keyword>
<dbReference type="Proteomes" id="UP000504612">
    <property type="component" value="Unplaced"/>
</dbReference>
<evidence type="ECO:0000256" key="11">
    <source>
        <dbReference type="ARBA" id="ARBA00023224"/>
    </source>
</evidence>
<dbReference type="GeneID" id="113428124"/>
<dbReference type="InterPro" id="IPR017979">
    <property type="entry name" value="GPCR_3_CS"/>
</dbReference>
<evidence type="ECO:0000256" key="4">
    <source>
        <dbReference type="ARBA" id="ARBA00022692"/>
    </source>
</evidence>
<sequence length="856" mass="97115">MLLVLLLLLLQWPQTDSGMRKAKCLLTLEQGKVNPNNHYKPGDYSISGIISTTKATFHSLSFSGSPSRKFSSRGRKRFWKFLPFLFATEDINQNGHLLPNITLGYNIYENFFKVEMTPNALLDLLSDGEANVPNYRCGRQRNTVVVLEEAETGISIQISTMLGTYKIPQISYSFASKILRDKILFPFFNPMLPAEGVQYPGMVKLLLHFKWTLVGLIAPETDQGERFMRIMSSLMLRNGICAVIHKTFPLNVLNIIFILEEYFKWRHVNVFVYGSETSSFHVGMMIAQKAFQRIQEPIAGKVWITAAHWDLSPELMYNNFSLKYFSAIFSFLIRKRKWANYDALHLFHSSLSNFMKKTFTCSSMKDDISVNIWRRCRQREDLMALRKEEIDRVLALDSYLIYNTIWAVGRILNSAYISLFKRTVMNRDMKVKVPKLKAWQLHSFLQSSQFHNNSIEGVYLDEKGDLTADLDIVNWVIFPNTSVKRVKSGRVEKQTSQNVKVIIEQKSIPQVEMLNKPLPPSKCVESCCPGFMKVVQEGNHICCYDCHPCAEGTISTIEDAEKCTKCPAEQYPNTNQDDCIPKTETFLSYQENLGIILASLALFLSLVTGFVFGIFIKFQETPIVKANNRDLSYILLISLLLSFLTSFLFIGQPRRATCLLRQTAFSNIFSVAISIILAKTVMVVLAFLATKPGNKVQRWLGKSLANSIIFSCSGVQIILCSIWLGTSSPFFESDMDSEPAEIVLQCNEGSVAMFYGALGYMAFLALVCFTVAFLARNLPGAFNEAKLITFSMLVFCNVWVTFVPTYLSTKGKYMVAVQVFSILASSAGLLGCIFIPKCYIIFLRPDLNTKQYLFSK</sequence>
<dbReference type="PANTHER" id="PTHR24061:SF599">
    <property type="entry name" value="G-PROTEIN COUPLED RECEPTORS FAMILY 3 PROFILE DOMAIN-CONTAINING PROTEIN"/>
    <property type="match status" value="1"/>
</dbReference>
<accession>A0A6J1VTP8</accession>
<dbReference type="Pfam" id="PF00003">
    <property type="entry name" value="7tm_3"/>
    <property type="match status" value="1"/>
</dbReference>
<feature type="transmembrane region" description="Helical" evidence="12">
    <location>
        <begin position="593"/>
        <end position="618"/>
    </location>
</feature>
<keyword evidence="10" id="KW-0325">Glycoprotein</keyword>
<feature type="transmembrane region" description="Helical" evidence="12">
    <location>
        <begin position="813"/>
        <end position="835"/>
    </location>
</feature>
<dbReference type="PRINTS" id="PR01535">
    <property type="entry name" value="VOMERONASL2R"/>
</dbReference>
<comment type="subcellular location">
    <subcellularLocation>
        <location evidence="1">Cell membrane</location>
        <topology evidence="1">Multi-pass membrane protein</topology>
    </subcellularLocation>
</comment>
<dbReference type="Pfam" id="PF01094">
    <property type="entry name" value="ANF_receptor"/>
    <property type="match status" value="1"/>
</dbReference>
<dbReference type="InterPro" id="IPR038550">
    <property type="entry name" value="GPCR_3_9-Cys_sf"/>
</dbReference>
<dbReference type="InterPro" id="IPR009030">
    <property type="entry name" value="Growth_fac_rcpt_cys_sf"/>
</dbReference>
<evidence type="ECO:0000313" key="15">
    <source>
        <dbReference type="Proteomes" id="UP000504612"/>
    </source>
</evidence>
<evidence type="ECO:0000313" key="16">
    <source>
        <dbReference type="RefSeq" id="XP_026546465.1"/>
    </source>
</evidence>
<dbReference type="PROSITE" id="PS50259">
    <property type="entry name" value="G_PROTEIN_RECEP_F3_4"/>
    <property type="match status" value="1"/>
</dbReference>
<reference evidence="16" key="1">
    <citation type="submission" date="2025-08" db="UniProtKB">
        <authorList>
            <consortium name="RefSeq"/>
        </authorList>
    </citation>
    <scope>IDENTIFICATION</scope>
</reference>
<dbReference type="InterPro" id="IPR004073">
    <property type="entry name" value="GPCR_3_vmron_rcpt_2"/>
</dbReference>
<protein>
    <submittedName>
        <fullName evidence="16">Vomeronasal type-2 receptor 26-like</fullName>
    </submittedName>
</protein>
<proteinExistence type="inferred from homology"/>
<dbReference type="KEGG" id="nss:113428124"/>
<keyword evidence="5 13" id="KW-0732">Signal</keyword>
<dbReference type="AlphaFoldDB" id="A0A6J1VTP8"/>
<dbReference type="GO" id="GO:0005886">
    <property type="term" value="C:plasma membrane"/>
    <property type="evidence" value="ECO:0007669"/>
    <property type="project" value="UniProtKB-SubCell"/>
</dbReference>
<dbReference type="GO" id="GO:0004930">
    <property type="term" value="F:G protein-coupled receptor activity"/>
    <property type="evidence" value="ECO:0007669"/>
    <property type="project" value="UniProtKB-KW"/>
</dbReference>
<dbReference type="PROSITE" id="PS00981">
    <property type="entry name" value="G_PROTEIN_RECEP_F3_3"/>
    <property type="match status" value="1"/>
</dbReference>
<dbReference type="InterPro" id="IPR001828">
    <property type="entry name" value="ANF_lig-bd_rcpt"/>
</dbReference>
<evidence type="ECO:0000256" key="9">
    <source>
        <dbReference type="ARBA" id="ARBA00023170"/>
    </source>
</evidence>
<evidence type="ECO:0000256" key="6">
    <source>
        <dbReference type="ARBA" id="ARBA00022989"/>
    </source>
</evidence>
<evidence type="ECO:0000256" key="8">
    <source>
        <dbReference type="ARBA" id="ARBA00023136"/>
    </source>
</evidence>